<name>A0A4R3RX46_9HYPH</name>
<dbReference type="Proteomes" id="UP000295547">
    <property type="component" value="Unassembled WGS sequence"/>
</dbReference>
<comment type="caution">
    <text evidence="3">The sequence shown here is derived from an EMBL/GenBank/DDBJ whole genome shotgun (WGS) entry which is preliminary data.</text>
</comment>
<dbReference type="EMBL" id="SMBK01000003">
    <property type="protein sequence ID" value="TCU39377.1"/>
    <property type="molecule type" value="Genomic_DNA"/>
</dbReference>
<evidence type="ECO:0000313" key="2">
    <source>
        <dbReference type="EMBL" id="TCU24629.1"/>
    </source>
</evidence>
<sequence length="91" mass="10141">MNTRTFPHYYARRDGDGTWSIVDTRTHQVAVIAETLPLKRLDEATAMEIIDALKRHPASRDSAESDAREPASCAQLSSWASPMRSPSGPRM</sequence>
<accession>A0A4R3RX46</accession>
<evidence type="ECO:0000313" key="5">
    <source>
        <dbReference type="Proteomes" id="UP000295547"/>
    </source>
</evidence>
<dbReference type="EMBL" id="SMBJ01000006">
    <property type="protein sequence ID" value="TCU24629.1"/>
    <property type="molecule type" value="Genomic_DNA"/>
</dbReference>
<proteinExistence type="predicted"/>
<keyword evidence="5" id="KW-1185">Reference proteome</keyword>
<reference evidence="4 5" key="1">
    <citation type="submission" date="2019-03" db="EMBL/GenBank/DDBJ databases">
        <title>Genomic Encyclopedia of Type Strains, Phase IV (KMG-V): Genome sequencing to study the core and pangenomes of soil and plant-associated prokaryotes.</title>
        <authorList>
            <person name="Whitman W."/>
        </authorList>
    </citation>
    <scope>NUCLEOTIDE SEQUENCE [LARGE SCALE GENOMIC DNA]</scope>
    <source>
        <strain evidence="2 5">Gr42</strain>
        <strain evidence="3 4">IE4868</strain>
    </source>
</reference>
<evidence type="ECO:0000313" key="3">
    <source>
        <dbReference type="EMBL" id="TCU39377.1"/>
    </source>
</evidence>
<gene>
    <name evidence="3" type="ORF">EV129_103224</name>
    <name evidence="2" type="ORF">EV130_106222</name>
</gene>
<evidence type="ECO:0000313" key="4">
    <source>
        <dbReference type="Proteomes" id="UP000295507"/>
    </source>
</evidence>
<dbReference type="AlphaFoldDB" id="A0A4R3RX46"/>
<dbReference type="Proteomes" id="UP000295507">
    <property type="component" value="Unassembled WGS sequence"/>
</dbReference>
<organism evidence="3 4">
    <name type="scientific">Rhizobium azibense</name>
    <dbReference type="NCBI Taxonomy" id="1136135"/>
    <lineage>
        <taxon>Bacteria</taxon>
        <taxon>Pseudomonadati</taxon>
        <taxon>Pseudomonadota</taxon>
        <taxon>Alphaproteobacteria</taxon>
        <taxon>Hyphomicrobiales</taxon>
        <taxon>Rhizobiaceae</taxon>
        <taxon>Rhizobium/Agrobacterium group</taxon>
        <taxon>Rhizobium</taxon>
    </lineage>
</organism>
<feature type="compositionally biased region" description="Basic and acidic residues" evidence="1">
    <location>
        <begin position="56"/>
        <end position="69"/>
    </location>
</feature>
<protein>
    <submittedName>
        <fullName evidence="3">Uncharacterized protein</fullName>
    </submittedName>
</protein>
<feature type="region of interest" description="Disordered" evidence="1">
    <location>
        <begin position="56"/>
        <end position="91"/>
    </location>
</feature>
<evidence type="ECO:0000256" key="1">
    <source>
        <dbReference type="SAM" id="MobiDB-lite"/>
    </source>
</evidence>